<proteinExistence type="predicted"/>
<feature type="region of interest" description="Disordered" evidence="1">
    <location>
        <begin position="198"/>
        <end position="226"/>
    </location>
</feature>
<dbReference type="AlphaFoldDB" id="A0A5N8VJV5"/>
<dbReference type="EMBL" id="VJZD01000164">
    <property type="protein sequence ID" value="MPY35520.1"/>
    <property type="molecule type" value="Genomic_DNA"/>
</dbReference>
<dbReference type="PANTHER" id="PTHR34599:SF1">
    <property type="entry name" value="PHOSPHATIDIC ACID PHOSPHATASE TYPE 2_HALOPEROXIDASE DOMAIN-CONTAINING PROTEIN"/>
    <property type="match status" value="1"/>
</dbReference>
<keyword evidence="4" id="KW-1185">Reference proteome</keyword>
<dbReference type="PANTHER" id="PTHR34599">
    <property type="entry name" value="PEROXIDASE-RELATED"/>
    <property type="match status" value="1"/>
</dbReference>
<dbReference type="CDD" id="cd03398">
    <property type="entry name" value="PAP2_haloperoxidase"/>
    <property type="match status" value="1"/>
</dbReference>
<sequence length="493" mass="54567">MAPALDHGRPPASKSVLSRPRSGGGGRRGRLRAAVMAGALLVGAGVTSAAAAGAPAAATTRYDNDDPTQYWNRVLLQTFRNARGWDASPGKLSRSGAMVFAAVYNAESAYQYTYKTLKYEPYLDKPFKYADKHARPGPHEQERLIDRTAYRMISQLYPSDRAYIDAKYRARTGRSPYAYDPLDRLVVDRVIRQINRSRAGDGSHNPATYHGNTTTPGAWRPTGGADCTKKTDAVTPNWGKVRPFVLRSGSQFRPPTLRGFTNYADLVASPEYARQRDEVRRLGAVDSTERTYEQTVIGWFWDHDLDGTYHPPGQLLELTGIVAKKFRLGTYDTTRLFAASALSLADAGIAAWDSKFDSPIKLWRPVSAIHATGNLGWEPLSSDRAGLPFTPCFPAWTSGHANFTAAWATAMQRFFGRDRVSFVAHSEDPHTLQAFRLMSSFSQVATEGEFSRLYLGVHFRWDAEDGRQIGTNVAKYVSANSLLPIRSGRPHHG</sequence>
<dbReference type="InterPro" id="IPR052559">
    <property type="entry name" value="V-haloperoxidase"/>
</dbReference>
<comment type="caution">
    <text evidence="3">The sequence shown here is derived from an EMBL/GenBank/DDBJ whole genome shotgun (WGS) entry which is preliminary data.</text>
</comment>
<dbReference type="Gene3D" id="1.10.606.20">
    <property type="match status" value="1"/>
</dbReference>
<evidence type="ECO:0000313" key="3">
    <source>
        <dbReference type="EMBL" id="MPY35520.1"/>
    </source>
</evidence>
<dbReference type="InterPro" id="IPR036938">
    <property type="entry name" value="PAP2/HPO_sf"/>
</dbReference>
<accession>A0A5N8VJV5</accession>
<keyword evidence="3" id="KW-0575">Peroxidase</keyword>
<reference evidence="3 4" key="1">
    <citation type="submission" date="2019-07" db="EMBL/GenBank/DDBJ databases">
        <title>New species of Amycolatopsis and Streptomyces.</title>
        <authorList>
            <person name="Duangmal K."/>
            <person name="Teo W.F.A."/>
            <person name="Lipun K."/>
        </authorList>
    </citation>
    <scope>NUCLEOTIDE SEQUENCE [LARGE SCALE GENOMIC DNA]</scope>
    <source>
        <strain evidence="3 4">NBRC 109810</strain>
    </source>
</reference>
<dbReference type="Pfam" id="PF01569">
    <property type="entry name" value="PAP2"/>
    <property type="match status" value="1"/>
</dbReference>
<organism evidence="3 4">
    <name type="scientific">Streptomyces adustus</name>
    <dbReference type="NCBI Taxonomy" id="1609272"/>
    <lineage>
        <taxon>Bacteria</taxon>
        <taxon>Bacillati</taxon>
        <taxon>Actinomycetota</taxon>
        <taxon>Actinomycetes</taxon>
        <taxon>Kitasatosporales</taxon>
        <taxon>Streptomycetaceae</taxon>
        <taxon>Streptomyces</taxon>
    </lineage>
</organism>
<dbReference type="RefSeq" id="WP_152893241.1">
    <property type="nucleotide sequence ID" value="NZ_VJZD01000164.1"/>
</dbReference>
<gene>
    <name evidence="3" type="ORF">FNH09_31080</name>
</gene>
<feature type="domain" description="Phosphatidic acid phosphatase type 2/haloperoxidase" evidence="2">
    <location>
        <begin position="361"/>
        <end position="476"/>
    </location>
</feature>
<evidence type="ECO:0000256" key="1">
    <source>
        <dbReference type="SAM" id="MobiDB-lite"/>
    </source>
</evidence>
<feature type="region of interest" description="Disordered" evidence="1">
    <location>
        <begin position="1"/>
        <end position="29"/>
    </location>
</feature>
<dbReference type="OrthoDB" id="103227at2"/>
<dbReference type="InterPro" id="IPR000326">
    <property type="entry name" value="PAP2/HPO"/>
</dbReference>
<dbReference type="GO" id="GO:0004601">
    <property type="term" value="F:peroxidase activity"/>
    <property type="evidence" value="ECO:0007669"/>
    <property type="project" value="UniProtKB-KW"/>
</dbReference>
<protein>
    <submittedName>
        <fullName evidence="3">Vanadium-dependent haloperoxidase</fullName>
    </submittedName>
</protein>
<dbReference type="SUPFAM" id="SSF48317">
    <property type="entry name" value="Acid phosphatase/Vanadium-dependent haloperoxidase"/>
    <property type="match status" value="1"/>
</dbReference>
<evidence type="ECO:0000259" key="2">
    <source>
        <dbReference type="Pfam" id="PF01569"/>
    </source>
</evidence>
<dbReference type="Proteomes" id="UP000325849">
    <property type="component" value="Unassembled WGS sequence"/>
</dbReference>
<keyword evidence="3" id="KW-0560">Oxidoreductase</keyword>
<name>A0A5N8VJV5_9ACTN</name>
<evidence type="ECO:0000313" key="4">
    <source>
        <dbReference type="Proteomes" id="UP000325849"/>
    </source>
</evidence>